<gene>
    <name evidence="4" type="ORF">H8R23_06250</name>
</gene>
<feature type="domain" description="Transglutaminase-like" evidence="2">
    <location>
        <begin position="322"/>
        <end position="396"/>
    </location>
</feature>
<name>A0ABR7J6N7_9FLAO</name>
<dbReference type="EMBL" id="JACRUJ010000001">
    <property type="protein sequence ID" value="MBC5840999.1"/>
    <property type="molecule type" value="Genomic_DNA"/>
</dbReference>
<evidence type="ECO:0000259" key="2">
    <source>
        <dbReference type="Pfam" id="PF01841"/>
    </source>
</evidence>
<dbReference type="Pfam" id="PF01841">
    <property type="entry name" value="Transglut_core"/>
    <property type="match status" value="1"/>
</dbReference>
<evidence type="ECO:0000313" key="5">
    <source>
        <dbReference type="Proteomes" id="UP000629963"/>
    </source>
</evidence>
<dbReference type="Gene3D" id="2.60.120.1130">
    <property type="match status" value="1"/>
</dbReference>
<dbReference type="Proteomes" id="UP000629963">
    <property type="component" value="Unassembled WGS sequence"/>
</dbReference>
<accession>A0ABR7J6N7</accession>
<dbReference type="Pfam" id="PF12969">
    <property type="entry name" value="DUF3857"/>
    <property type="match status" value="1"/>
</dbReference>
<evidence type="ECO:0000313" key="4">
    <source>
        <dbReference type="EMBL" id="MBC5840999.1"/>
    </source>
</evidence>
<protein>
    <submittedName>
        <fullName evidence="4">DUF3857 domain-containing protein</fullName>
    </submittedName>
</protein>
<keyword evidence="1" id="KW-0732">Signal</keyword>
<proteinExistence type="predicted"/>
<keyword evidence="5" id="KW-1185">Reference proteome</keyword>
<dbReference type="Gene3D" id="3.10.620.30">
    <property type="match status" value="1"/>
</dbReference>
<feature type="signal peptide" evidence="1">
    <location>
        <begin position="1"/>
        <end position="20"/>
    </location>
</feature>
<feature type="chain" id="PRO_5045046379" evidence="1">
    <location>
        <begin position="21"/>
        <end position="670"/>
    </location>
</feature>
<evidence type="ECO:0000256" key="1">
    <source>
        <dbReference type="SAM" id="SignalP"/>
    </source>
</evidence>
<feature type="domain" description="DUF3857" evidence="3">
    <location>
        <begin position="69"/>
        <end position="213"/>
    </location>
</feature>
<reference evidence="4 5" key="1">
    <citation type="submission" date="2020-08" db="EMBL/GenBank/DDBJ databases">
        <title>Description of novel Flavobacterium F-380 isolate.</title>
        <authorList>
            <person name="Saticioglu I.B."/>
            <person name="Duman M."/>
            <person name="Altun S."/>
        </authorList>
    </citation>
    <scope>NUCLEOTIDE SEQUENCE [LARGE SCALE GENOMIC DNA]</scope>
    <source>
        <strain evidence="4 5">F-380</strain>
    </source>
</reference>
<organism evidence="4 5">
    <name type="scientific">Flavobacterium kayseriense</name>
    <dbReference type="NCBI Taxonomy" id="2764714"/>
    <lineage>
        <taxon>Bacteria</taxon>
        <taxon>Pseudomonadati</taxon>
        <taxon>Bacteroidota</taxon>
        <taxon>Flavobacteriia</taxon>
        <taxon>Flavobacteriales</taxon>
        <taxon>Flavobacteriaceae</taxon>
        <taxon>Flavobacterium</taxon>
    </lineage>
</organism>
<evidence type="ECO:0000259" key="3">
    <source>
        <dbReference type="Pfam" id="PF12969"/>
    </source>
</evidence>
<dbReference type="InterPro" id="IPR002931">
    <property type="entry name" value="Transglutaminase-like"/>
</dbReference>
<dbReference type="RefSeq" id="WP_187009547.1">
    <property type="nucleotide sequence ID" value="NZ_JACRUI010000001.1"/>
</dbReference>
<dbReference type="InterPro" id="IPR024618">
    <property type="entry name" value="DUF3857"/>
</dbReference>
<sequence>MTFRKLLLFICFLLFVKANAQNFELGKVSLNELEEKRHPTDSAAVAAILFEKGKNTFEYSQSDGFILVTEVNVRIKIYKKQGYEWANKSVRYYGGNYSKDRVSFSDAVTYNVVDGKIEKTKLKSDGEFDEVVNKYWKEKKITMPNVKEGSVIEFSYTLRSTSISSPRDWYFQRSIPVNYSEYKINTPEYFVYNASLKGFLSPKVTTEKGDNSVVLNSKQRESFGYTTKTTFSQDKIDFSETRTTYVIENVPALKEESFVNNTDNYVVSLVQELSMTKYPNEPAKFYATDWNAVVKTIYDYDDFGPELSKTGYFEDDLKVVLTGLTTTESKIDAIFKHVKTTVKWNDYYGYSCNDGVKKAYKDKTGNIAEINLMLTAMLRYAGFDANPVLVSTRSNGIALFPNRNAFNYVIVAVQNGGSTVLLDASDVYSIPNVLPFRALNWLGRLIRKDGSSDVIDLMPSSLSNDLTTMSYAIDDKGMVSGKYRRQQDNYNAMISRNAIKSIKEESYLEKLENDNNKIEIQDYKRTNEKELQMPLVESIVFIGSNFSEIIGSTIYIRPLLSFASSENPFRQENRLYPVDFGFPFMDKYVINITIPEGYEVEKIPEAINLVMDNSFASFKCMTSVSGNTIQMMVTNQMNTPIVAADHYITLKEYYQKLTDKQNEKIVLRKI</sequence>
<comment type="caution">
    <text evidence="4">The sequence shown here is derived from an EMBL/GenBank/DDBJ whole genome shotgun (WGS) entry which is preliminary data.</text>
</comment>
<dbReference type="Gene3D" id="2.60.40.3140">
    <property type="match status" value="1"/>
</dbReference>